<dbReference type="CDD" id="cd11301">
    <property type="entry name" value="Fut1_Fut2_like"/>
    <property type="match status" value="1"/>
</dbReference>
<keyword evidence="2" id="KW-0808">Transferase</keyword>
<dbReference type="OrthoDB" id="9794601at2"/>
<keyword evidence="1" id="KW-0328">Glycosyltransferase</keyword>
<evidence type="ECO:0000313" key="4">
    <source>
        <dbReference type="Proteomes" id="UP000077177"/>
    </source>
</evidence>
<dbReference type="Pfam" id="PF01531">
    <property type="entry name" value="Glyco_transf_11"/>
    <property type="match status" value="1"/>
</dbReference>
<evidence type="ECO:0008006" key="5">
    <source>
        <dbReference type="Google" id="ProtNLM"/>
    </source>
</evidence>
<dbReference type="Gene3D" id="3.40.50.11350">
    <property type="match status" value="1"/>
</dbReference>
<gene>
    <name evidence="3" type="ORF">SY85_05630</name>
</gene>
<dbReference type="PANTHER" id="PTHR11927">
    <property type="entry name" value="GALACTOSIDE 2-L-FUCOSYLTRANSFERASE"/>
    <property type="match status" value="1"/>
</dbReference>
<reference evidence="4" key="1">
    <citation type="submission" date="2015-01" db="EMBL/GenBank/DDBJ databases">
        <title>Flavisolibacter sp./LCS9/ whole genome sequencing.</title>
        <authorList>
            <person name="Kim M.K."/>
            <person name="Srinivasan S."/>
            <person name="Lee J.-J."/>
        </authorList>
    </citation>
    <scope>NUCLEOTIDE SEQUENCE [LARGE SCALE GENOMIC DNA]</scope>
    <source>
        <strain evidence="4">LCS9</strain>
    </source>
</reference>
<dbReference type="KEGG" id="fla:SY85_05630"/>
<dbReference type="PANTHER" id="PTHR11927:SF9">
    <property type="entry name" value="L-FUCOSYLTRANSFERASE"/>
    <property type="match status" value="1"/>
</dbReference>
<evidence type="ECO:0000256" key="1">
    <source>
        <dbReference type="ARBA" id="ARBA00022676"/>
    </source>
</evidence>
<evidence type="ECO:0000256" key="2">
    <source>
        <dbReference type="ARBA" id="ARBA00022679"/>
    </source>
</evidence>
<dbReference type="GO" id="GO:0008107">
    <property type="term" value="F:galactoside 2-alpha-L-fucosyltransferase activity"/>
    <property type="evidence" value="ECO:0007669"/>
    <property type="project" value="InterPro"/>
</dbReference>
<dbReference type="RefSeq" id="WP_066402310.1">
    <property type="nucleotide sequence ID" value="NZ_CP011390.1"/>
</dbReference>
<dbReference type="PATRIC" id="fig|1492898.3.peg.1223"/>
<dbReference type="GO" id="GO:0016020">
    <property type="term" value="C:membrane"/>
    <property type="evidence" value="ECO:0007669"/>
    <property type="project" value="InterPro"/>
</dbReference>
<reference evidence="3 4" key="2">
    <citation type="journal article" date="2016" name="Int. J. Syst. Evol. Microbiol.">
        <title>Flavisolibacter tropicus sp. nov., isolated from tropical soil.</title>
        <authorList>
            <person name="Lee J.J."/>
            <person name="Kang M.S."/>
            <person name="Kim G.S."/>
            <person name="Lee C.S."/>
            <person name="Lim S."/>
            <person name="Lee J."/>
            <person name="Roh S.H."/>
            <person name="Kang H."/>
            <person name="Ha J.M."/>
            <person name="Bae S."/>
            <person name="Jung H.Y."/>
            <person name="Kim M.K."/>
        </authorList>
    </citation>
    <scope>NUCLEOTIDE SEQUENCE [LARGE SCALE GENOMIC DNA]</scope>
    <source>
        <strain evidence="3 4">LCS9</strain>
    </source>
</reference>
<dbReference type="InterPro" id="IPR002516">
    <property type="entry name" value="Glyco_trans_11"/>
</dbReference>
<dbReference type="GO" id="GO:0005975">
    <property type="term" value="P:carbohydrate metabolic process"/>
    <property type="evidence" value="ECO:0007669"/>
    <property type="project" value="InterPro"/>
</dbReference>
<protein>
    <recommendedName>
        <fullName evidence="5">Alpha-1,2-fucosyltransferase</fullName>
    </recommendedName>
</protein>
<evidence type="ECO:0000313" key="3">
    <source>
        <dbReference type="EMBL" id="ANE50055.1"/>
    </source>
</evidence>
<dbReference type="Proteomes" id="UP000077177">
    <property type="component" value="Chromosome"/>
</dbReference>
<accession>A0A172TSJ8</accession>
<name>A0A172TSJ8_9BACT</name>
<proteinExistence type="predicted"/>
<dbReference type="EMBL" id="CP011390">
    <property type="protein sequence ID" value="ANE50055.1"/>
    <property type="molecule type" value="Genomic_DNA"/>
</dbReference>
<keyword evidence="4" id="KW-1185">Reference proteome</keyword>
<organism evidence="3 4">
    <name type="scientific">Flavisolibacter tropicus</name>
    <dbReference type="NCBI Taxonomy" id="1492898"/>
    <lineage>
        <taxon>Bacteria</taxon>
        <taxon>Pseudomonadati</taxon>
        <taxon>Bacteroidota</taxon>
        <taxon>Chitinophagia</taxon>
        <taxon>Chitinophagales</taxon>
        <taxon>Chitinophagaceae</taxon>
        <taxon>Flavisolibacter</taxon>
    </lineage>
</organism>
<sequence>MIIIRVIGGLGNQLFQYAAARCLAEIRRTEVKLDVTGFQDYQLRNFDLNELGIKATVASSEEIEELKAKGTLQRIQSRLTPYKRRKFYKQPFFHFDPHFYHLGSKVYLQGFFQSERYFQPIQPIIRQEFGFKDELVKDVRTFGKYLPTQPSVALHIRRGDYKDEETLRYHGILPFDYYQRAITLIKQKLSNPQFFIFSDDGAWVKENLQLDSVTIVSGTYSKTHFEDLYLMSQCKHNIIANSSFSWWGARLNENPDKIVIAPKQWFNEGPKDTQDLCPSNWIRL</sequence>
<dbReference type="AlphaFoldDB" id="A0A172TSJ8"/>